<dbReference type="OrthoDB" id="2735536at2759"/>
<gene>
    <name evidence="1" type="ORF">CMUS01_03026</name>
</gene>
<dbReference type="AlphaFoldDB" id="A0A8H6U6I4"/>
<evidence type="ECO:0000313" key="1">
    <source>
        <dbReference type="EMBL" id="KAF6842504.1"/>
    </source>
</evidence>
<keyword evidence="2" id="KW-1185">Reference proteome</keyword>
<protein>
    <submittedName>
        <fullName evidence="1">Uncharacterized protein</fullName>
    </submittedName>
</protein>
<name>A0A8H6U6I4_9PEZI</name>
<accession>A0A8H6U6I4</accession>
<comment type="caution">
    <text evidence="1">The sequence shown here is derived from an EMBL/GenBank/DDBJ whole genome shotgun (WGS) entry which is preliminary data.</text>
</comment>
<sequence>MPFLEASQTTLSSVLFWTGLVWGYKLLRATLEGDRQAAATAHKVFGETPPLKPDRSILNGIHARLKFRHLGYIESDHPGYDPDGGIRIRNMMAQTCAANGTPLETFLRPNEAELYIKKRLGNEYQVIELGFQGLGTSEELSRVRQLVNKMIRSSVCMGDGPRWRIDRLATNLDSWVSSSVTETE</sequence>
<organism evidence="1 2">
    <name type="scientific">Colletotrichum musicola</name>
    <dbReference type="NCBI Taxonomy" id="2175873"/>
    <lineage>
        <taxon>Eukaryota</taxon>
        <taxon>Fungi</taxon>
        <taxon>Dikarya</taxon>
        <taxon>Ascomycota</taxon>
        <taxon>Pezizomycotina</taxon>
        <taxon>Sordariomycetes</taxon>
        <taxon>Hypocreomycetidae</taxon>
        <taxon>Glomerellales</taxon>
        <taxon>Glomerellaceae</taxon>
        <taxon>Colletotrichum</taxon>
        <taxon>Colletotrichum orchidearum species complex</taxon>
    </lineage>
</organism>
<dbReference type="Proteomes" id="UP000639643">
    <property type="component" value="Unassembled WGS sequence"/>
</dbReference>
<dbReference type="EMBL" id="WIGM01000069">
    <property type="protein sequence ID" value="KAF6842504.1"/>
    <property type="molecule type" value="Genomic_DNA"/>
</dbReference>
<evidence type="ECO:0000313" key="2">
    <source>
        <dbReference type="Proteomes" id="UP000639643"/>
    </source>
</evidence>
<proteinExistence type="predicted"/>
<reference evidence="1" key="1">
    <citation type="journal article" date="2020" name="Phytopathology">
        <title>Genome Sequence Resources of Colletotrichum truncatum, C. plurivorum, C. musicola, and C. sojae: Four Species Pathogenic to Soybean (Glycine max).</title>
        <authorList>
            <person name="Rogerio F."/>
            <person name="Boufleur T.R."/>
            <person name="Ciampi-Guillardi M."/>
            <person name="Sukno S.A."/>
            <person name="Thon M.R."/>
            <person name="Massola Junior N.S."/>
            <person name="Baroncelli R."/>
        </authorList>
    </citation>
    <scope>NUCLEOTIDE SEQUENCE</scope>
    <source>
        <strain evidence="1">LFN0074</strain>
    </source>
</reference>